<dbReference type="STRING" id="29845.A0A1V6RZJ7"/>
<dbReference type="Proteomes" id="UP000191518">
    <property type="component" value="Unassembled WGS sequence"/>
</dbReference>
<evidence type="ECO:0000313" key="3">
    <source>
        <dbReference type="Proteomes" id="UP000191518"/>
    </source>
</evidence>
<dbReference type="InterPro" id="IPR011008">
    <property type="entry name" value="Dimeric_a/b-barrel"/>
</dbReference>
<evidence type="ECO:0000313" key="2">
    <source>
        <dbReference type="EMBL" id="OQE06843.1"/>
    </source>
</evidence>
<dbReference type="InterPro" id="IPR007138">
    <property type="entry name" value="ABM_dom"/>
</dbReference>
<evidence type="ECO:0000259" key="1">
    <source>
        <dbReference type="Pfam" id="PF03992"/>
    </source>
</evidence>
<dbReference type="EMBL" id="MDYP01000016">
    <property type="protein sequence ID" value="OQE06843.1"/>
    <property type="molecule type" value="Genomic_DNA"/>
</dbReference>
<dbReference type="Gene3D" id="3.30.70.100">
    <property type="match status" value="1"/>
</dbReference>
<feature type="domain" description="ABM" evidence="1">
    <location>
        <begin position="27"/>
        <end position="84"/>
    </location>
</feature>
<reference evidence="3" key="1">
    <citation type="journal article" date="2017" name="Nat. Microbiol.">
        <title>Global analysis of biosynthetic gene clusters reveals vast potential of secondary metabolite production in Penicillium species.</title>
        <authorList>
            <person name="Nielsen J.C."/>
            <person name="Grijseels S."/>
            <person name="Prigent S."/>
            <person name="Ji B."/>
            <person name="Dainat J."/>
            <person name="Nielsen K.F."/>
            <person name="Frisvad J.C."/>
            <person name="Workman M."/>
            <person name="Nielsen J."/>
        </authorList>
    </citation>
    <scope>NUCLEOTIDE SEQUENCE [LARGE SCALE GENOMIC DNA]</scope>
    <source>
        <strain evidence="3">IBT 29486</strain>
    </source>
</reference>
<organism evidence="2 3">
    <name type="scientific">Penicillium vulpinum</name>
    <dbReference type="NCBI Taxonomy" id="29845"/>
    <lineage>
        <taxon>Eukaryota</taxon>
        <taxon>Fungi</taxon>
        <taxon>Dikarya</taxon>
        <taxon>Ascomycota</taxon>
        <taxon>Pezizomycotina</taxon>
        <taxon>Eurotiomycetes</taxon>
        <taxon>Eurotiomycetidae</taxon>
        <taxon>Eurotiales</taxon>
        <taxon>Aspergillaceae</taxon>
        <taxon>Penicillium</taxon>
    </lineage>
</organism>
<accession>A0A1V6RZJ7</accession>
<proteinExistence type="predicted"/>
<keyword evidence="3" id="KW-1185">Reference proteome</keyword>
<name>A0A1V6RZJ7_9EURO</name>
<comment type="caution">
    <text evidence="2">The sequence shown here is derived from an EMBL/GenBank/DDBJ whole genome shotgun (WGS) entry which is preliminary data.</text>
</comment>
<dbReference type="SUPFAM" id="SSF54909">
    <property type="entry name" value="Dimeric alpha+beta barrel"/>
    <property type="match status" value="1"/>
</dbReference>
<dbReference type="Pfam" id="PF03992">
    <property type="entry name" value="ABM"/>
    <property type="match status" value="1"/>
</dbReference>
<dbReference type="OrthoDB" id="3830579at2759"/>
<protein>
    <recommendedName>
        <fullName evidence="1">ABM domain-containing protein</fullName>
    </recommendedName>
</protein>
<gene>
    <name evidence="2" type="ORF">PENVUL_c016G00172</name>
</gene>
<dbReference type="AlphaFoldDB" id="A0A1V6RZJ7"/>
<sequence length="231" mass="25453">MGAPVSEVAIIPLAKGADPRVENSEAANSLARSIQGTIEQPGFQRMAWGLYKNDPSVMVMLVDWDDLESHLAFMAAPYYEAFMDGFNEIVGGSIVLFHAIFEEGVGILPLVELNKHTADVSFAFFPAPSLTQDFQDDLSLASRAVNMALLESNDAPSSIASGWCSDDALDEERDGKGPERPWMSIVTWKTTEDRQRAWDRKSVLGDIPKLAEGQGELKIFEVEFQPVVFKP</sequence>